<dbReference type="PROSITE" id="PS50005">
    <property type="entry name" value="TPR"/>
    <property type="match status" value="2"/>
</dbReference>
<evidence type="ECO:0000313" key="3">
    <source>
        <dbReference type="Proteomes" id="UP000461409"/>
    </source>
</evidence>
<feature type="repeat" description="TPR" evidence="1">
    <location>
        <begin position="204"/>
        <end position="237"/>
    </location>
</feature>
<accession>A0A844X9N0</accession>
<dbReference type="Gene3D" id="1.25.40.10">
    <property type="entry name" value="Tetratricopeptide repeat domain"/>
    <property type="match status" value="1"/>
</dbReference>
<dbReference type="InterPro" id="IPR019734">
    <property type="entry name" value="TPR_rpt"/>
</dbReference>
<keyword evidence="1" id="KW-0802">TPR repeat</keyword>
<dbReference type="RefSeq" id="WP_160484329.1">
    <property type="nucleotide sequence ID" value="NZ_WUBR01000001.1"/>
</dbReference>
<dbReference type="GO" id="GO:0035269">
    <property type="term" value="P:protein O-linked glycosylation via mannose"/>
    <property type="evidence" value="ECO:0007669"/>
    <property type="project" value="TreeGrafter"/>
</dbReference>
<dbReference type="PANTHER" id="PTHR44216">
    <property type="entry name" value="PROTEIN O-MANNOSYL-TRANSFERASE TMTC2"/>
    <property type="match status" value="1"/>
</dbReference>
<dbReference type="InterPro" id="IPR052384">
    <property type="entry name" value="TMTC_O-mannosyltransferase"/>
</dbReference>
<reference evidence="2 3" key="2">
    <citation type="submission" date="2020-02" db="EMBL/GenBank/DDBJ databases">
        <title>Erythrobacter dongmakensis sp. nov., isolated from a tidal mudflat.</title>
        <authorList>
            <person name="Kim I.S."/>
        </authorList>
    </citation>
    <scope>NUCLEOTIDE SEQUENCE [LARGE SCALE GENOMIC DNA]</scope>
    <source>
        <strain evidence="2 3">GH3-10</strain>
    </source>
</reference>
<gene>
    <name evidence="2" type="ORF">GRF63_01945</name>
</gene>
<dbReference type="EMBL" id="WUBR01000001">
    <property type="protein sequence ID" value="MWV26656.1"/>
    <property type="molecule type" value="Genomic_DNA"/>
</dbReference>
<proteinExistence type="predicted"/>
<dbReference type="SUPFAM" id="SSF48452">
    <property type="entry name" value="TPR-like"/>
    <property type="match status" value="1"/>
</dbReference>
<dbReference type="Proteomes" id="UP000461409">
    <property type="component" value="Unassembled WGS sequence"/>
</dbReference>
<organism evidence="2 3">
    <name type="scientific">Aurantiacibacter rhizosphaerae</name>
    <dbReference type="NCBI Taxonomy" id="2691582"/>
    <lineage>
        <taxon>Bacteria</taxon>
        <taxon>Pseudomonadati</taxon>
        <taxon>Pseudomonadota</taxon>
        <taxon>Alphaproteobacteria</taxon>
        <taxon>Sphingomonadales</taxon>
        <taxon>Erythrobacteraceae</taxon>
        <taxon>Aurantiacibacter</taxon>
    </lineage>
</organism>
<evidence type="ECO:0000313" key="2">
    <source>
        <dbReference type="EMBL" id="MWV26656.1"/>
    </source>
</evidence>
<keyword evidence="3" id="KW-1185">Reference proteome</keyword>
<dbReference type="PANTHER" id="PTHR44216:SF3">
    <property type="entry name" value="PROTEIN O-MANNOSYL-TRANSFERASE TMTC2"/>
    <property type="match status" value="1"/>
</dbReference>
<name>A0A844X9N0_9SPHN</name>
<dbReference type="GO" id="GO:0000030">
    <property type="term" value="F:mannosyltransferase activity"/>
    <property type="evidence" value="ECO:0007669"/>
    <property type="project" value="TreeGrafter"/>
</dbReference>
<dbReference type="InterPro" id="IPR011990">
    <property type="entry name" value="TPR-like_helical_dom_sf"/>
</dbReference>
<dbReference type="AlphaFoldDB" id="A0A844X9N0"/>
<dbReference type="Pfam" id="PF13181">
    <property type="entry name" value="TPR_8"/>
    <property type="match status" value="1"/>
</dbReference>
<reference evidence="2 3" key="1">
    <citation type="submission" date="2019-12" db="EMBL/GenBank/DDBJ databases">
        <authorList>
            <person name="Lee S.D."/>
        </authorList>
    </citation>
    <scope>NUCLEOTIDE SEQUENCE [LARGE SCALE GENOMIC DNA]</scope>
    <source>
        <strain evidence="2 3">GH3-10</strain>
    </source>
</reference>
<feature type="repeat" description="TPR" evidence="1">
    <location>
        <begin position="238"/>
        <end position="271"/>
    </location>
</feature>
<sequence>MTEQADQTERLVSQFKETGKITPAELGAIDLDDRANYQLVRKQIVRPLMEQDRNREAADILAMLMKSSAAKFAEVVTHARLVWEFDREQARPLFADIVRHPEADAPDISVVLTRLLKAKEFDNAADMSEGFADWPRDDRITTLALKAFIRANRTERAFALLEARGDEDDMEQLALWLQLLNKRERYEDVLARAPDLDDPSANSALVHMEVGDALLSLARRDEAIERYGRALQLEPDDVRALTRRGETLLIKNDYRAARIDLARALELAPHLNHLNVWLGRALKGAGEYDRAADLMVTACLNQPDSVELRRAAASALNQAGRQEAAMRLYDHLLKSREAGLPSDFESGLEALWDRVDDLHIPKARFDWAWQFRDADRFPDREEWERRGKWGLLADRLIYDWLECRMEEAGQVLEKVCELDPLQELVQPLVDQGRGVIFASAHIGAMFTGPLALELLGFENRWMASTPGLPSVAFNRQLISTSDQTEAQVARQAMRALSQGATLTIAIDGAMNVAAPRIDFEGQEITYAGFASRLAYKQKAPSVFAVPQWREGTIEYHLAKLPYPAEGETLEAFTARWREAYLGQLRIALSAAPENLRLAGGIWRHIVPQGTE</sequence>
<protein>
    <submittedName>
        <fullName evidence="2">Vi polysaccharide transport protein VexE</fullName>
    </submittedName>
</protein>
<dbReference type="SMART" id="SM00028">
    <property type="entry name" value="TPR"/>
    <property type="match status" value="2"/>
</dbReference>
<comment type="caution">
    <text evidence="2">The sequence shown here is derived from an EMBL/GenBank/DDBJ whole genome shotgun (WGS) entry which is preliminary data.</text>
</comment>
<evidence type="ECO:0000256" key="1">
    <source>
        <dbReference type="PROSITE-ProRule" id="PRU00339"/>
    </source>
</evidence>